<protein>
    <submittedName>
        <fullName evidence="1">Uncharacterized protein</fullName>
    </submittedName>
</protein>
<comment type="caution">
    <text evidence="1">The sequence shown here is derived from an EMBL/GenBank/DDBJ whole genome shotgun (WGS) entry which is preliminary data.</text>
</comment>
<dbReference type="AlphaFoldDB" id="A0A837LH06"/>
<proteinExistence type="predicted"/>
<dbReference type="EMBL" id="LEDI01000018">
    <property type="protein sequence ID" value="KLQ04090.1"/>
    <property type="molecule type" value="Genomic_DNA"/>
</dbReference>
<accession>A0A837LH06</accession>
<evidence type="ECO:0000313" key="1">
    <source>
        <dbReference type="EMBL" id="KLQ04090.1"/>
    </source>
</evidence>
<reference evidence="1 2" key="1">
    <citation type="submission" date="2015-06" db="EMBL/GenBank/DDBJ databases">
        <authorList>
            <person name="Adams M."/>
            <person name="Sutton G."/>
            <person name="Nelson K."/>
            <person name="Bonomo R."/>
            <person name="McCorrison J."/>
            <person name="Sanka R."/>
            <person name="Brinkac L."/>
            <person name="Nierman W."/>
        </authorList>
    </citation>
    <scope>NUCLEOTIDE SEQUENCE [LARGE SCALE GENOMIC DNA]</scope>
    <source>
        <strain evidence="1 2">GN02692</strain>
    </source>
</reference>
<organism evidence="1 2">
    <name type="scientific">Enterobacter roggenkampii</name>
    <dbReference type="NCBI Taxonomy" id="1812935"/>
    <lineage>
        <taxon>Bacteria</taxon>
        <taxon>Pseudomonadati</taxon>
        <taxon>Pseudomonadota</taxon>
        <taxon>Gammaproteobacteria</taxon>
        <taxon>Enterobacterales</taxon>
        <taxon>Enterobacteriaceae</taxon>
        <taxon>Enterobacter</taxon>
        <taxon>Enterobacter cloacae complex</taxon>
    </lineage>
</organism>
<dbReference type="Proteomes" id="UP000036013">
    <property type="component" value="Unassembled WGS sequence"/>
</dbReference>
<evidence type="ECO:0000313" key="2">
    <source>
        <dbReference type="Proteomes" id="UP000036013"/>
    </source>
</evidence>
<gene>
    <name evidence="1" type="ORF">ABF77_11010</name>
</gene>
<sequence>MIGLSAALAFTPPKAPTVDKFMESFSRKIERSFGELDRAQEDSLTKKQVREITRMVYQRIDLAATKAEEGNAYLQVLLHGSAEEMLELRIEETKPEDLREIAEKLDIGVKRLKYAFFIASTSPAWRPHMATLKHLESKTLKAFGDYHSAVKGLADTLPHFLESNCPVDFDLEKIDNALSEPMVEHPSWVNTGEDFAKWIKGMKG</sequence>
<name>A0A837LH06_9ENTR</name>